<dbReference type="Proteomes" id="UP001181086">
    <property type="component" value="Unassembled WGS sequence"/>
</dbReference>
<feature type="region of interest" description="Disordered" evidence="1">
    <location>
        <begin position="32"/>
        <end position="66"/>
    </location>
</feature>
<reference evidence="4" key="1">
    <citation type="submission" date="2023-10" db="EMBL/GenBank/DDBJ databases">
        <title>Genome of Potential pathogenic bacteria in Crohn's disease.</title>
        <authorList>
            <person name="Rodriguez-Palacios A."/>
        </authorList>
    </citation>
    <scope>NUCLEOTIDE SEQUENCE</scope>
    <source>
        <strain evidence="4">CavFT-hAR62</strain>
    </source>
</reference>
<evidence type="ECO:0000313" key="5">
    <source>
        <dbReference type="EMBL" id="MDU0269724.1"/>
    </source>
</evidence>
<dbReference type="EMBL" id="JAWDEV010000011">
    <property type="protein sequence ID" value="MDU0271675.1"/>
    <property type="molecule type" value="Genomic_DNA"/>
</dbReference>
<evidence type="ECO:0000313" key="7">
    <source>
        <dbReference type="Proteomes" id="UP001181086"/>
    </source>
</evidence>
<comment type="caution">
    <text evidence="4">The sequence shown here is derived from an EMBL/GenBank/DDBJ whole genome shotgun (WGS) entry which is preliminary data.</text>
</comment>
<proteinExistence type="predicted"/>
<keyword evidence="2" id="KW-1133">Transmembrane helix</keyword>
<feature type="region of interest" description="Disordered" evidence="1">
    <location>
        <begin position="100"/>
        <end position="181"/>
    </location>
</feature>
<accession>A0AAE4LRS4</accession>
<feature type="compositionally biased region" description="Polar residues" evidence="1">
    <location>
        <begin position="163"/>
        <end position="176"/>
    </location>
</feature>
<sequence>MANDKKQRFELNKGSDREFDISKGKKRRFDLTKDSDELQVESKPLLTDSKPINQSDLASQSSQVEGANNKGSKKWLIGALVIVALCVLGWWLFSNDNSTNETTPAVSELPKDTSPSEDDETAASDSTYAGITASALETNSSDVDKTSDVAVPGDMPTNAEPVQKSSQTSMPATSVSEDTETEAMKVIRGEYGNNPERKNRLGARYEEIQSRVNQLMN</sequence>
<feature type="domain" description="Cpl-7 lysozyme C-terminal" evidence="3">
    <location>
        <begin position="179"/>
        <end position="217"/>
    </location>
</feature>
<evidence type="ECO:0000313" key="6">
    <source>
        <dbReference type="EMBL" id="MDU0271675.1"/>
    </source>
</evidence>
<dbReference type="RefSeq" id="WP_054350289.1">
    <property type="nucleotide sequence ID" value="NZ_BAABZF010000001.1"/>
</dbReference>
<evidence type="ECO:0000256" key="2">
    <source>
        <dbReference type="SAM" id="Phobius"/>
    </source>
</evidence>
<organism evidence="4 7">
    <name type="scientific">Phocaeicola dorei</name>
    <dbReference type="NCBI Taxonomy" id="357276"/>
    <lineage>
        <taxon>Bacteria</taxon>
        <taxon>Pseudomonadati</taxon>
        <taxon>Bacteroidota</taxon>
        <taxon>Bacteroidia</taxon>
        <taxon>Bacteroidales</taxon>
        <taxon>Bacteroidaceae</taxon>
        <taxon>Phocaeicola</taxon>
    </lineage>
</organism>
<feature type="transmembrane region" description="Helical" evidence="2">
    <location>
        <begin position="75"/>
        <end position="93"/>
    </location>
</feature>
<gene>
    <name evidence="4" type="ORF">RVH45_04780</name>
    <name evidence="5" type="ORF">RVH45_07380</name>
    <name evidence="6" type="ORF">RVH45_17615</name>
</gene>
<dbReference type="SMART" id="SM01095">
    <property type="entry name" value="Cpl-7"/>
    <property type="match status" value="1"/>
</dbReference>
<dbReference type="AlphaFoldDB" id="A0AAE4LRS4"/>
<feature type="compositionally biased region" description="Polar residues" evidence="1">
    <location>
        <begin position="123"/>
        <end position="141"/>
    </location>
</feature>
<evidence type="ECO:0000256" key="1">
    <source>
        <dbReference type="SAM" id="MobiDB-lite"/>
    </source>
</evidence>
<dbReference type="EMBL" id="JAWDEV010000007">
    <property type="protein sequence ID" value="MDU0269724.1"/>
    <property type="molecule type" value="Genomic_DNA"/>
</dbReference>
<dbReference type="Pfam" id="PF08230">
    <property type="entry name" value="CW_7"/>
    <property type="match status" value="1"/>
</dbReference>
<protein>
    <recommendedName>
        <fullName evidence="3">Cpl-7 lysozyme C-terminal domain-containing protein</fullName>
    </recommendedName>
</protein>
<dbReference type="EMBL" id="JAWDEV010000001">
    <property type="protein sequence ID" value="MDU0269224.1"/>
    <property type="molecule type" value="Genomic_DNA"/>
</dbReference>
<evidence type="ECO:0000259" key="3">
    <source>
        <dbReference type="SMART" id="SM01095"/>
    </source>
</evidence>
<keyword evidence="2" id="KW-0812">Transmembrane</keyword>
<keyword evidence="2" id="KW-0472">Membrane</keyword>
<evidence type="ECO:0000313" key="4">
    <source>
        <dbReference type="EMBL" id="MDU0269224.1"/>
    </source>
</evidence>
<feature type="compositionally biased region" description="Polar residues" evidence="1">
    <location>
        <begin position="50"/>
        <end position="66"/>
    </location>
</feature>
<name>A0AAE4LRS4_9BACT</name>
<dbReference type="InterPro" id="IPR013168">
    <property type="entry name" value="Cpl_7_lyso_C"/>
</dbReference>